<reference evidence="2 3" key="1">
    <citation type="submission" date="2019-07" db="EMBL/GenBank/DDBJ databases">
        <title>Genomic Encyclopedia of Type Strains, Phase I: the one thousand microbial genomes (KMG-I) project.</title>
        <authorList>
            <person name="Kyrpides N."/>
        </authorList>
    </citation>
    <scope>NUCLEOTIDE SEQUENCE [LARGE SCALE GENOMIC DNA]</scope>
    <source>
        <strain evidence="2 3">DSM 6562</strain>
    </source>
</reference>
<evidence type="ECO:0000259" key="1">
    <source>
        <dbReference type="Pfam" id="PF05239"/>
    </source>
</evidence>
<dbReference type="EMBL" id="VNHM01000011">
    <property type="protein sequence ID" value="TYO94804.1"/>
    <property type="molecule type" value="Genomic_DNA"/>
</dbReference>
<proteinExistence type="predicted"/>
<keyword evidence="3" id="KW-1185">Reference proteome</keyword>
<comment type="caution">
    <text evidence="2">The sequence shown here is derived from an EMBL/GenBank/DDBJ whole genome shotgun (WGS) entry which is preliminary data.</text>
</comment>
<dbReference type="AlphaFoldDB" id="A0A5S4ZQ43"/>
<dbReference type="Proteomes" id="UP000323166">
    <property type="component" value="Unassembled WGS sequence"/>
</dbReference>
<evidence type="ECO:0000313" key="3">
    <source>
        <dbReference type="Proteomes" id="UP000323166"/>
    </source>
</evidence>
<dbReference type="Gene3D" id="2.30.30.240">
    <property type="entry name" value="PRC-barrel domain"/>
    <property type="match status" value="1"/>
</dbReference>
<dbReference type="SUPFAM" id="SSF50346">
    <property type="entry name" value="PRC-barrel domain"/>
    <property type="match status" value="1"/>
</dbReference>
<evidence type="ECO:0000313" key="2">
    <source>
        <dbReference type="EMBL" id="TYO94804.1"/>
    </source>
</evidence>
<protein>
    <submittedName>
        <fullName evidence="2">YlmC/YmxH family sporulation protein</fullName>
    </submittedName>
</protein>
<dbReference type="NCBIfam" id="TIGR02888">
    <property type="entry name" value="spore_YlmC_YmxH"/>
    <property type="match status" value="1"/>
</dbReference>
<dbReference type="InterPro" id="IPR011033">
    <property type="entry name" value="PRC_barrel-like_sf"/>
</dbReference>
<dbReference type="PANTHER" id="PTHR40061">
    <property type="entry name" value="SPORULATION PROTEIN YLMC-RELATED"/>
    <property type="match status" value="1"/>
</dbReference>
<dbReference type="Pfam" id="PF05239">
    <property type="entry name" value="PRC"/>
    <property type="match status" value="1"/>
</dbReference>
<dbReference type="InterPro" id="IPR014238">
    <property type="entry name" value="Spore_YlmC/YmxH"/>
</dbReference>
<dbReference type="PANTHER" id="PTHR40061:SF1">
    <property type="entry name" value="SPORULATION PROTEIN YLMC-RELATED"/>
    <property type="match status" value="1"/>
</dbReference>
<name>A0A5S4ZQ43_9FIRM</name>
<sequence>MVFKITELNRKDIINIKTGAKLGAVKDVQVDMAEGKIRALVLEGPRKFFGLLSAGGDIVVPWEKIKVIGVDAVLVQVD</sequence>
<gene>
    <name evidence="2" type="ORF">LX24_02056</name>
</gene>
<organism evidence="2 3">
    <name type="scientific">Desulfallas thermosapovorans DSM 6562</name>
    <dbReference type="NCBI Taxonomy" id="1121431"/>
    <lineage>
        <taxon>Bacteria</taxon>
        <taxon>Bacillati</taxon>
        <taxon>Bacillota</taxon>
        <taxon>Clostridia</taxon>
        <taxon>Eubacteriales</taxon>
        <taxon>Desulfallaceae</taxon>
        <taxon>Desulfallas</taxon>
    </lineage>
</organism>
<dbReference type="InterPro" id="IPR027275">
    <property type="entry name" value="PRC-brl_dom"/>
</dbReference>
<feature type="domain" description="PRC-barrel" evidence="1">
    <location>
        <begin position="2"/>
        <end position="77"/>
    </location>
</feature>
<accession>A0A5S4ZQ43</accession>